<accession>A0A7X3SLL3</accession>
<comment type="caution">
    <text evidence="1">The sequence shown here is derived from an EMBL/GenBank/DDBJ whole genome shotgun (WGS) entry which is preliminary data.</text>
</comment>
<dbReference type="SUPFAM" id="SSF50814">
    <property type="entry name" value="Lipocalins"/>
    <property type="match status" value="1"/>
</dbReference>
<dbReference type="Pfam" id="PF09148">
    <property type="entry name" value="DUF1934"/>
    <property type="match status" value="1"/>
</dbReference>
<dbReference type="InterPro" id="IPR015231">
    <property type="entry name" value="DUF1934"/>
</dbReference>
<protein>
    <submittedName>
        <fullName evidence="1">DUF1934 family protein</fullName>
    </submittedName>
</protein>
<dbReference type="Gene3D" id="2.40.128.20">
    <property type="match status" value="1"/>
</dbReference>
<dbReference type="RefSeq" id="WP_159755124.1">
    <property type="nucleotide sequence ID" value="NZ_CASSPE010000092.1"/>
</dbReference>
<evidence type="ECO:0000313" key="1">
    <source>
        <dbReference type="EMBL" id="MXP78476.1"/>
    </source>
</evidence>
<sequence length="148" mass="16757">MTKDVLLKISGLHYETAEAAGDDENEPIEVITPASYYYKNNKHYVIYDEVVEGMAGTIRNKVRIADDKLEIMKSGLSNTHMVFERDKMNITQYETPYGDLLVGTHTKDMQVDVTDEKIDVHVNYALDVNSETIADCNIVMNIKALAHE</sequence>
<proteinExistence type="predicted"/>
<keyword evidence="2" id="KW-1185">Reference proteome</keyword>
<name>A0A7X3SLL3_9FIRM</name>
<reference evidence="1 2" key="1">
    <citation type="submission" date="2019-12" db="EMBL/GenBank/DDBJ databases">
        <title>Sporaefaciens musculi gen. nov., sp. nov., a novel bacterium isolated from the caecum of an obese mouse.</title>
        <authorList>
            <person name="Rasmussen T.S."/>
            <person name="Streidl T."/>
            <person name="Hitch T.C.A."/>
            <person name="Wortmann E."/>
            <person name="Deptula P."/>
            <person name="Hansen M."/>
            <person name="Nielsen D.S."/>
            <person name="Clavel T."/>
            <person name="Vogensen F.K."/>
        </authorList>
    </citation>
    <scope>NUCLEOTIDE SEQUENCE [LARGE SCALE GENOMIC DNA]</scope>
    <source>
        <strain evidence="1 2">WCA-9-b2</strain>
    </source>
</reference>
<dbReference type="AlphaFoldDB" id="A0A7X3SLL3"/>
<gene>
    <name evidence="1" type="ORF">GN277_24995</name>
</gene>
<evidence type="ECO:0000313" key="2">
    <source>
        <dbReference type="Proteomes" id="UP000460412"/>
    </source>
</evidence>
<dbReference type="InterPro" id="IPR012674">
    <property type="entry name" value="Calycin"/>
</dbReference>
<dbReference type="Proteomes" id="UP000460412">
    <property type="component" value="Unassembled WGS sequence"/>
</dbReference>
<dbReference type="EMBL" id="WUQX01000001">
    <property type="protein sequence ID" value="MXP78476.1"/>
    <property type="molecule type" value="Genomic_DNA"/>
</dbReference>
<organism evidence="1 2">
    <name type="scientific">Sporofaciens musculi</name>
    <dbReference type="NCBI Taxonomy" id="2681861"/>
    <lineage>
        <taxon>Bacteria</taxon>
        <taxon>Bacillati</taxon>
        <taxon>Bacillota</taxon>
        <taxon>Clostridia</taxon>
        <taxon>Lachnospirales</taxon>
        <taxon>Lachnospiraceae</taxon>
        <taxon>Sporofaciens</taxon>
    </lineage>
</organism>